<feature type="compositionally biased region" description="Pro residues" evidence="1">
    <location>
        <begin position="225"/>
        <end position="236"/>
    </location>
</feature>
<feature type="compositionally biased region" description="Basic and acidic residues" evidence="1">
    <location>
        <begin position="193"/>
        <end position="221"/>
    </location>
</feature>
<feature type="region of interest" description="Disordered" evidence="1">
    <location>
        <begin position="173"/>
        <end position="282"/>
    </location>
</feature>
<dbReference type="Proteomes" id="UP001501222">
    <property type="component" value="Unassembled WGS sequence"/>
</dbReference>
<evidence type="ECO:0000256" key="1">
    <source>
        <dbReference type="SAM" id="MobiDB-lite"/>
    </source>
</evidence>
<keyword evidence="2" id="KW-0472">Membrane</keyword>
<feature type="compositionally biased region" description="Basic and acidic residues" evidence="1">
    <location>
        <begin position="173"/>
        <end position="182"/>
    </location>
</feature>
<feature type="transmembrane region" description="Helical" evidence="2">
    <location>
        <begin position="20"/>
        <end position="41"/>
    </location>
</feature>
<feature type="transmembrane region" description="Helical" evidence="2">
    <location>
        <begin position="47"/>
        <end position="67"/>
    </location>
</feature>
<feature type="transmembrane region" description="Helical" evidence="2">
    <location>
        <begin position="116"/>
        <end position="142"/>
    </location>
</feature>
<gene>
    <name evidence="3" type="ORF">GCM10022235_84110</name>
</gene>
<organism evidence="3 4">
    <name type="scientific">Kribbella ginsengisoli</name>
    <dbReference type="NCBI Taxonomy" id="363865"/>
    <lineage>
        <taxon>Bacteria</taxon>
        <taxon>Bacillati</taxon>
        <taxon>Actinomycetota</taxon>
        <taxon>Actinomycetes</taxon>
        <taxon>Propionibacteriales</taxon>
        <taxon>Kribbellaceae</taxon>
        <taxon>Kribbella</taxon>
    </lineage>
</organism>
<dbReference type="EMBL" id="BAABAA010000024">
    <property type="protein sequence ID" value="GAA3599399.1"/>
    <property type="molecule type" value="Genomic_DNA"/>
</dbReference>
<protein>
    <submittedName>
        <fullName evidence="3">Uncharacterized protein</fullName>
    </submittedName>
</protein>
<evidence type="ECO:0000256" key="2">
    <source>
        <dbReference type="SAM" id="Phobius"/>
    </source>
</evidence>
<reference evidence="4" key="1">
    <citation type="journal article" date="2019" name="Int. J. Syst. Evol. Microbiol.">
        <title>The Global Catalogue of Microorganisms (GCM) 10K type strain sequencing project: providing services to taxonomists for standard genome sequencing and annotation.</title>
        <authorList>
            <consortium name="The Broad Institute Genomics Platform"/>
            <consortium name="The Broad Institute Genome Sequencing Center for Infectious Disease"/>
            <person name="Wu L."/>
            <person name="Ma J."/>
        </authorList>
    </citation>
    <scope>NUCLEOTIDE SEQUENCE [LARGE SCALE GENOMIC DNA]</scope>
    <source>
        <strain evidence="4">JCM 16928</strain>
    </source>
</reference>
<keyword evidence="2" id="KW-0812">Transmembrane</keyword>
<evidence type="ECO:0000313" key="4">
    <source>
        <dbReference type="Proteomes" id="UP001501222"/>
    </source>
</evidence>
<name>A0ABP6Z7L2_9ACTN</name>
<sequence length="282" mass="29973">MIRTVPADAVAIVRFYPPMVICFAAALAGTALVFDVFYLAANPGLGLAMVYTVPVLAGLIAGLVAAADDVELERRVLVWTIAATVAVGITNAVLVAMIAAMRRTDPSDWKSGGQSVLFAACLVVAVAVMVVVIGGLISTLGIDLKTKLPKKKYVAPAPAAVLRPKPLVSKEAAARAKVRAESPDELDEPDEPAESRGGRQGELYDREPDQPMDGESGRRVEPVPALTPPSFLPPLPKVIDLDEARPVTPWTEGTGHADRRGSRTRRIPAVPPTRRPGRRGNR</sequence>
<feature type="compositionally biased region" description="Acidic residues" evidence="1">
    <location>
        <begin position="183"/>
        <end position="192"/>
    </location>
</feature>
<keyword evidence="2" id="KW-1133">Transmembrane helix</keyword>
<keyword evidence="4" id="KW-1185">Reference proteome</keyword>
<evidence type="ECO:0000313" key="3">
    <source>
        <dbReference type="EMBL" id="GAA3599399.1"/>
    </source>
</evidence>
<accession>A0ABP6Z7L2</accession>
<proteinExistence type="predicted"/>
<feature type="transmembrane region" description="Helical" evidence="2">
    <location>
        <begin position="76"/>
        <end position="101"/>
    </location>
</feature>
<comment type="caution">
    <text evidence="3">The sequence shown here is derived from an EMBL/GenBank/DDBJ whole genome shotgun (WGS) entry which is preliminary data.</text>
</comment>